<evidence type="ECO:0000313" key="2">
    <source>
        <dbReference type="EMBL" id="MEB3070042.1"/>
    </source>
</evidence>
<dbReference type="Pfam" id="PF21814">
    <property type="entry name" value="DUF6883"/>
    <property type="match status" value="1"/>
</dbReference>
<keyword evidence="3" id="KW-1185">Reference proteome</keyword>
<comment type="caution">
    <text evidence="2">The sequence shown here is derived from an EMBL/GenBank/DDBJ whole genome shotgun (WGS) entry which is preliminary data.</text>
</comment>
<name>A0ABU5YY29_9MYCO</name>
<gene>
    <name evidence="2" type="ORF">K5L39_12670</name>
</gene>
<evidence type="ECO:0000259" key="1">
    <source>
        <dbReference type="Pfam" id="PF21814"/>
    </source>
</evidence>
<evidence type="ECO:0000313" key="3">
    <source>
        <dbReference type="Proteomes" id="UP001299283"/>
    </source>
</evidence>
<protein>
    <recommendedName>
        <fullName evidence="1">DUF6883 domain-containing protein</fullName>
    </recommendedName>
</protein>
<dbReference type="EMBL" id="JAYJJQ010000011">
    <property type="protein sequence ID" value="MEB3070042.1"/>
    <property type="molecule type" value="Genomic_DNA"/>
</dbReference>
<accession>A0ABU5YY29</accession>
<proteinExistence type="predicted"/>
<reference evidence="2 3" key="1">
    <citation type="submission" date="2023-12" db="EMBL/GenBank/DDBJ databases">
        <title>Description of new species of Mycobacterium terrae complex isolated from sewage at the Sao Paulo Zoological Park Foundation in Brazil.</title>
        <authorList>
            <person name="Romagnoli C.L."/>
            <person name="Conceicao E.C."/>
            <person name="Machado E."/>
            <person name="Barreto L.B.P.F."/>
            <person name="Sharma A."/>
            <person name="Silva N.M."/>
            <person name="Marques L.E."/>
            <person name="Juliana M.A."/>
            <person name="Lourenco M.C.S."/>
            <person name="Digiampietri L.A."/>
            <person name="Suffys P.N."/>
            <person name="Viana-Niero C."/>
        </authorList>
    </citation>
    <scope>NUCLEOTIDE SEQUENCE [LARGE SCALE GENOMIC DNA]</scope>
    <source>
        <strain evidence="2 3">MYC017</strain>
    </source>
</reference>
<sequence>MIRWNEAHVGERKIIEYLLAPAHPVGGAKAAYFMGLGYRIDEWTRLRDDLTYIAENGEVIDVDATTYGLKMIVDGSVEAPCGRMMTLRTVWISDGPDAAPRLVTAYPS</sequence>
<feature type="domain" description="DUF6883" evidence="1">
    <location>
        <begin position="6"/>
        <end position="107"/>
    </location>
</feature>
<dbReference type="Proteomes" id="UP001299283">
    <property type="component" value="Unassembled WGS sequence"/>
</dbReference>
<organism evidence="2 3">
    <name type="scientific">[Mycobacterium] vasticus</name>
    <dbReference type="NCBI Taxonomy" id="2875777"/>
    <lineage>
        <taxon>Bacteria</taxon>
        <taxon>Bacillati</taxon>
        <taxon>Actinomycetota</taxon>
        <taxon>Actinomycetes</taxon>
        <taxon>Mycobacteriales</taxon>
        <taxon>Mycobacteriaceae</taxon>
        <taxon>Mycolicibacter</taxon>
    </lineage>
</organism>
<dbReference type="InterPro" id="IPR049250">
    <property type="entry name" value="DUF6883"/>
</dbReference>
<dbReference type="RefSeq" id="WP_225398467.1">
    <property type="nucleotide sequence ID" value="NZ_JAYJJQ010000011.1"/>
</dbReference>